<reference evidence="3 4" key="1">
    <citation type="submission" date="2024-02" db="EMBL/GenBank/DDBJ databases">
        <title>Roseibium algae sp. nov., isolated from marine alga (Grateloupia sp.), showing potential in myo-inositol conversion.</title>
        <authorList>
            <person name="Wang Y."/>
        </authorList>
    </citation>
    <scope>NUCLEOTIDE SEQUENCE [LARGE SCALE GENOMIC DNA]</scope>
    <source>
        <strain evidence="3 4">H3510</strain>
    </source>
</reference>
<dbReference type="RefSeq" id="WP_340276491.1">
    <property type="nucleotide sequence ID" value="NZ_JBAKIA010000015.1"/>
</dbReference>
<feature type="transmembrane region" description="Helical" evidence="1">
    <location>
        <begin position="85"/>
        <end position="114"/>
    </location>
</feature>
<evidence type="ECO:0000313" key="4">
    <source>
        <dbReference type="Proteomes" id="UP001385499"/>
    </source>
</evidence>
<keyword evidence="1" id="KW-0472">Membrane</keyword>
<feature type="domain" description="DUF1468" evidence="2">
    <location>
        <begin position="15"/>
        <end position="149"/>
    </location>
</feature>
<gene>
    <name evidence="3" type="ORF">V6575_18695</name>
</gene>
<keyword evidence="1" id="KW-0812">Transmembrane</keyword>
<proteinExistence type="predicted"/>
<dbReference type="Pfam" id="PF07331">
    <property type="entry name" value="TctB"/>
    <property type="match status" value="1"/>
</dbReference>
<evidence type="ECO:0000256" key="1">
    <source>
        <dbReference type="SAM" id="Phobius"/>
    </source>
</evidence>
<organism evidence="3 4">
    <name type="scientific">Roseibium algae</name>
    <dbReference type="NCBI Taxonomy" id="3123038"/>
    <lineage>
        <taxon>Bacteria</taxon>
        <taxon>Pseudomonadati</taxon>
        <taxon>Pseudomonadota</taxon>
        <taxon>Alphaproteobacteria</taxon>
        <taxon>Hyphomicrobiales</taxon>
        <taxon>Stappiaceae</taxon>
        <taxon>Roseibium</taxon>
    </lineage>
</organism>
<keyword evidence="4" id="KW-1185">Reference proteome</keyword>
<name>A0ABU8TPN3_9HYPH</name>
<evidence type="ECO:0000259" key="2">
    <source>
        <dbReference type="Pfam" id="PF07331"/>
    </source>
</evidence>
<feature type="transmembrane region" description="Helical" evidence="1">
    <location>
        <begin position="126"/>
        <end position="152"/>
    </location>
</feature>
<feature type="transmembrane region" description="Helical" evidence="1">
    <location>
        <begin position="12"/>
        <end position="35"/>
    </location>
</feature>
<feature type="transmembrane region" description="Helical" evidence="1">
    <location>
        <begin position="47"/>
        <end position="65"/>
    </location>
</feature>
<comment type="caution">
    <text evidence="3">The sequence shown here is derived from an EMBL/GenBank/DDBJ whole genome shotgun (WGS) entry which is preliminary data.</text>
</comment>
<protein>
    <submittedName>
        <fullName evidence="3">Tripartite tricarboxylate transporter TctB family protein</fullName>
    </submittedName>
</protein>
<dbReference type="InterPro" id="IPR009936">
    <property type="entry name" value="DUF1468"/>
</dbReference>
<evidence type="ECO:0000313" key="3">
    <source>
        <dbReference type="EMBL" id="MEJ8476125.1"/>
    </source>
</evidence>
<dbReference type="EMBL" id="JBAKIA010000015">
    <property type="protein sequence ID" value="MEJ8476125.1"/>
    <property type="molecule type" value="Genomic_DNA"/>
</dbReference>
<sequence length="154" mass="16576">MQNLDQQKLPIWRRIIGGSVLVVIGLTMIAISWSYPSGSLTQMGPGFMPHLIALALITMGIAVIVSDLRDAGPVREEQVHWRALVFISGAVIIFIVLIEPAGLIPAMFCAVAASMLANKRSGFLSILIYSAAVTLAGWFLFIVALGLPLTLFGR</sequence>
<dbReference type="Proteomes" id="UP001385499">
    <property type="component" value="Unassembled WGS sequence"/>
</dbReference>
<keyword evidence="1" id="KW-1133">Transmembrane helix</keyword>
<accession>A0ABU8TPN3</accession>